<protein>
    <submittedName>
        <fullName evidence="2">Uncharacterized protein</fullName>
    </submittedName>
</protein>
<dbReference type="EMBL" id="JAMSHJ010000002">
    <property type="protein sequence ID" value="KAI5439016.1"/>
    <property type="molecule type" value="Genomic_DNA"/>
</dbReference>
<gene>
    <name evidence="2" type="ORF">KIW84_024670</name>
</gene>
<evidence type="ECO:0000313" key="3">
    <source>
        <dbReference type="Proteomes" id="UP001058974"/>
    </source>
</evidence>
<accession>A0A9D4YG74</accession>
<sequence>MADNDSSNKFDTGKNPMAYTILPSENDEGRDFVHEPPMAKDRISNAAMSNSVWATFFTPTLLSTRIETGTSGFGFIGYQPNMVARQLGFI</sequence>
<dbReference type="AlphaFoldDB" id="A0A9D4YG74"/>
<evidence type="ECO:0000313" key="2">
    <source>
        <dbReference type="EMBL" id="KAI5439016.1"/>
    </source>
</evidence>
<name>A0A9D4YG74_PEA</name>
<feature type="region of interest" description="Disordered" evidence="1">
    <location>
        <begin position="1"/>
        <end position="20"/>
    </location>
</feature>
<reference evidence="2 3" key="1">
    <citation type="journal article" date="2022" name="Nat. Genet.">
        <title>Improved pea reference genome and pan-genome highlight genomic features and evolutionary characteristics.</title>
        <authorList>
            <person name="Yang T."/>
            <person name="Liu R."/>
            <person name="Luo Y."/>
            <person name="Hu S."/>
            <person name="Wang D."/>
            <person name="Wang C."/>
            <person name="Pandey M.K."/>
            <person name="Ge S."/>
            <person name="Xu Q."/>
            <person name="Li N."/>
            <person name="Li G."/>
            <person name="Huang Y."/>
            <person name="Saxena R.K."/>
            <person name="Ji Y."/>
            <person name="Li M."/>
            <person name="Yan X."/>
            <person name="He Y."/>
            <person name="Liu Y."/>
            <person name="Wang X."/>
            <person name="Xiang C."/>
            <person name="Varshney R.K."/>
            <person name="Ding H."/>
            <person name="Gao S."/>
            <person name="Zong X."/>
        </authorList>
    </citation>
    <scope>NUCLEOTIDE SEQUENCE [LARGE SCALE GENOMIC DNA]</scope>
    <source>
        <strain evidence="2 3">cv. Zhongwan 6</strain>
    </source>
</reference>
<feature type="compositionally biased region" description="Basic and acidic residues" evidence="1">
    <location>
        <begin position="1"/>
        <end position="12"/>
    </location>
</feature>
<organism evidence="2 3">
    <name type="scientific">Pisum sativum</name>
    <name type="common">Garden pea</name>
    <name type="synonym">Lathyrus oleraceus</name>
    <dbReference type="NCBI Taxonomy" id="3888"/>
    <lineage>
        <taxon>Eukaryota</taxon>
        <taxon>Viridiplantae</taxon>
        <taxon>Streptophyta</taxon>
        <taxon>Embryophyta</taxon>
        <taxon>Tracheophyta</taxon>
        <taxon>Spermatophyta</taxon>
        <taxon>Magnoliopsida</taxon>
        <taxon>eudicotyledons</taxon>
        <taxon>Gunneridae</taxon>
        <taxon>Pentapetalae</taxon>
        <taxon>rosids</taxon>
        <taxon>fabids</taxon>
        <taxon>Fabales</taxon>
        <taxon>Fabaceae</taxon>
        <taxon>Papilionoideae</taxon>
        <taxon>50 kb inversion clade</taxon>
        <taxon>NPAAA clade</taxon>
        <taxon>Hologalegina</taxon>
        <taxon>IRL clade</taxon>
        <taxon>Fabeae</taxon>
        <taxon>Lathyrus</taxon>
    </lineage>
</organism>
<dbReference type="Proteomes" id="UP001058974">
    <property type="component" value="Chromosome 2"/>
</dbReference>
<keyword evidence="3" id="KW-1185">Reference proteome</keyword>
<comment type="caution">
    <text evidence="2">The sequence shown here is derived from an EMBL/GenBank/DDBJ whole genome shotgun (WGS) entry which is preliminary data.</text>
</comment>
<evidence type="ECO:0000256" key="1">
    <source>
        <dbReference type="SAM" id="MobiDB-lite"/>
    </source>
</evidence>
<dbReference type="Gramene" id="Psat02G0467000-T1">
    <property type="protein sequence ID" value="KAI5439016.1"/>
    <property type="gene ID" value="KIW84_024670"/>
</dbReference>
<proteinExistence type="predicted"/>